<organism evidence="1 2">
    <name type="scientific">Melanomma pulvis-pyrius CBS 109.77</name>
    <dbReference type="NCBI Taxonomy" id="1314802"/>
    <lineage>
        <taxon>Eukaryota</taxon>
        <taxon>Fungi</taxon>
        <taxon>Dikarya</taxon>
        <taxon>Ascomycota</taxon>
        <taxon>Pezizomycotina</taxon>
        <taxon>Dothideomycetes</taxon>
        <taxon>Pleosporomycetidae</taxon>
        <taxon>Pleosporales</taxon>
        <taxon>Melanommataceae</taxon>
        <taxon>Melanomma</taxon>
    </lineage>
</organism>
<evidence type="ECO:0000313" key="2">
    <source>
        <dbReference type="Proteomes" id="UP000799757"/>
    </source>
</evidence>
<proteinExistence type="predicted"/>
<evidence type="ECO:0000313" key="1">
    <source>
        <dbReference type="EMBL" id="KAF2787600.1"/>
    </source>
</evidence>
<reference evidence="1" key="1">
    <citation type="journal article" date="2020" name="Stud. Mycol.">
        <title>101 Dothideomycetes genomes: a test case for predicting lifestyles and emergence of pathogens.</title>
        <authorList>
            <person name="Haridas S."/>
            <person name="Albert R."/>
            <person name="Binder M."/>
            <person name="Bloem J."/>
            <person name="Labutti K."/>
            <person name="Salamov A."/>
            <person name="Andreopoulos B."/>
            <person name="Baker S."/>
            <person name="Barry K."/>
            <person name="Bills G."/>
            <person name="Bluhm B."/>
            <person name="Cannon C."/>
            <person name="Castanera R."/>
            <person name="Culley D."/>
            <person name="Daum C."/>
            <person name="Ezra D."/>
            <person name="Gonzalez J."/>
            <person name="Henrissat B."/>
            <person name="Kuo A."/>
            <person name="Liang C."/>
            <person name="Lipzen A."/>
            <person name="Lutzoni F."/>
            <person name="Magnuson J."/>
            <person name="Mondo S."/>
            <person name="Nolan M."/>
            <person name="Ohm R."/>
            <person name="Pangilinan J."/>
            <person name="Park H.-J."/>
            <person name="Ramirez L."/>
            <person name="Alfaro M."/>
            <person name="Sun H."/>
            <person name="Tritt A."/>
            <person name="Yoshinaga Y."/>
            <person name="Zwiers L.-H."/>
            <person name="Turgeon B."/>
            <person name="Goodwin S."/>
            <person name="Spatafora J."/>
            <person name="Crous P."/>
            <person name="Grigoriev I."/>
        </authorList>
    </citation>
    <scope>NUCLEOTIDE SEQUENCE</scope>
    <source>
        <strain evidence="1">CBS 109.77</strain>
    </source>
</reference>
<protein>
    <submittedName>
        <fullName evidence="1">Uncharacterized protein</fullName>
    </submittedName>
</protein>
<dbReference type="EMBL" id="MU002299">
    <property type="protein sequence ID" value="KAF2787600.1"/>
    <property type="molecule type" value="Genomic_DNA"/>
</dbReference>
<gene>
    <name evidence="1" type="ORF">K505DRAFT_124015</name>
</gene>
<accession>A0A6A6WTT6</accession>
<dbReference type="AlphaFoldDB" id="A0A6A6WTT6"/>
<name>A0A6A6WTT6_9PLEO</name>
<keyword evidence="2" id="KW-1185">Reference proteome</keyword>
<sequence length="110" mass="12601">MKSERCLGVLGYSSKALGFGDSAIWCLDPFPFLFSWSVYFTVHRLMNGVLRVSFITAPYYPFIGVTEGHNPKYWEIGSFIGGIWFPLGFFSKLFIGYELCIQLSFVCRTR</sequence>
<dbReference type="Proteomes" id="UP000799757">
    <property type="component" value="Unassembled WGS sequence"/>
</dbReference>